<name>A0A1F4Z3G3_9BACT</name>
<feature type="transmembrane region" description="Helical" evidence="2">
    <location>
        <begin position="32"/>
        <end position="57"/>
    </location>
</feature>
<accession>A0A1F4Z3G3</accession>
<keyword evidence="2" id="KW-0812">Transmembrane</keyword>
<evidence type="ECO:0000256" key="1">
    <source>
        <dbReference type="SAM" id="MobiDB-lite"/>
    </source>
</evidence>
<dbReference type="Proteomes" id="UP000176822">
    <property type="component" value="Unassembled WGS sequence"/>
</dbReference>
<evidence type="ECO:0000256" key="2">
    <source>
        <dbReference type="SAM" id="Phobius"/>
    </source>
</evidence>
<reference evidence="3 4" key="1">
    <citation type="journal article" date="2016" name="Nat. Commun.">
        <title>Thousands of microbial genomes shed light on interconnected biogeochemical processes in an aquifer system.</title>
        <authorList>
            <person name="Anantharaman K."/>
            <person name="Brown C.T."/>
            <person name="Hug L.A."/>
            <person name="Sharon I."/>
            <person name="Castelle C.J."/>
            <person name="Probst A.J."/>
            <person name="Thomas B.C."/>
            <person name="Singh A."/>
            <person name="Wilkins M.J."/>
            <person name="Karaoz U."/>
            <person name="Brodie E.L."/>
            <person name="Williams K.H."/>
            <person name="Hubbard S.S."/>
            <person name="Banfield J.F."/>
        </authorList>
    </citation>
    <scope>NUCLEOTIDE SEQUENCE [LARGE SCALE GENOMIC DNA]</scope>
</reference>
<comment type="caution">
    <text evidence="3">The sequence shown here is derived from an EMBL/GenBank/DDBJ whole genome shotgun (WGS) entry which is preliminary data.</text>
</comment>
<gene>
    <name evidence="3" type="ORF">A2972_01575</name>
</gene>
<organism evidence="3 4">
    <name type="scientific">Candidatus Amesbacteria bacterium RIFCSPLOWO2_01_FULL_47_33</name>
    <dbReference type="NCBI Taxonomy" id="1797258"/>
    <lineage>
        <taxon>Bacteria</taxon>
        <taxon>Candidatus Amesiibacteriota</taxon>
    </lineage>
</organism>
<dbReference type="AlphaFoldDB" id="A0A1F4Z3G3"/>
<sequence length="76" mass="8498">MGAEQKPEIKQAEQKIPEPTAEEKRLFRERNLFLALGIISASLIPLYSMLFGIGAGIQHYRGTGIKDKRVEAGKKE</sequence>
<dbReference type="EMBL" id="MEXM01000036">
    <property type="protein sequence ID" value="OGD00546.1"/>
    <property type="molecule type" value="Genomic_DNA"/>
</dbReference>
<proteinExistence type="predicted"/>
<feature type="region of interest" description="Disordered" evidence="1">
    <location>
        <begin position="1"/>
        <end position="21"/>
    </location>
</feature>
<keyword evidence="2" id="KW-0472">Membrane</keyword>
<evidence type="ECO:0000313" key="3">
    <source>
        <dbReference type="EMBL" id="OGD00546.1"/>
    </source>
</evidence>
<keyword evidence="2" id="KW-1133">Transmembrane helix</keyword>
<evidence type="ECO:0008006" key="5">
    <source>
        <dbReference type="Google" id="ProtNLM"/>
    </source>
</evidence>
<evidence type="ECO:0000313" key="4">
    <source>
        <dbReference type="Proteomes" id="UP000176822"/>
    </source>
</evidence>
<protein>
    <recommendedName>
        <fullName evidence="5">DUF4190 domain-containing protein</fullName>
    </recommendedName>
</protein>